<dbReference type="InterPro" id="IPR001094">
    <property type="entry name" value="Flavdoxin-like"/>
</dbReference>
<evidence type="ECO:0000256" key="7">
    <source>
        <dbReference type="ARBA" id="ARBA00023002"/>
    </source>
</evidence>
<dbReference type="GO" id="GO:0003958">
    <property type="term" value="F:NADPH-hemoprotein reductase activity"/>
    <property type="evidence" value="ECO:0007669"/>
    <property type="project" value="UniProtKB-EC"/>
</dbReference>
<proteinExistence type="predicted"/>
<dbReference type="Gene3D" id="3.40.50.360">
    <property type="match status" value="1"/>
</dbReference>
<comment type="cofactor">
    <cofactor evidence="1">
        <name>FMN</name>
        <dbReference type="ChEBI" id="CHEBI:58210"/>
    </cofactor>
</comment>
<reference evidence="11 12" key="1">
    <citation type="submission" date="2020-05" db="EMBL/GenBank/DDBJ databases">
        <title>Identification and distribution of gene clusters putatively required for synthesis of sphingolipid metabolism inhibitors in phylogenetically diverse species of the filamentous fungus Fusarium.</title>
        <authorList>
            <person name="Kim H.-S."/>
            <person name="Busman M."/>
            <person name="Brown D.W."/>
            <person name="Divon H."/>
            <person name="Uhlig S."/>
            <person name="Proctor R.H."/>
        </authorList>
    </citation>
    <scope>NUCLEOTIDE SEQUENCE [LARGE SCALE GENOMIC DNA]</scope>
    <source>
        <strain evidence="11 12">NRRL 66333</strain>
    </source>
</reference>
<accession>A0A8H5L6G7</accession>
<evidence type="ECO:0000313" key="12">
    <source>
        <dbReference type="Proteomes" id="UP000547976"/>
    </source>
</evidence>
<feature type="domain" description="Flavodoxin-like" evidence="9">
    <location>
        <begin position="174"/>
        <end position="362"/>
    </location>
</feature>
<dbReference type="GeneID" id="59312142"/>
<dbReference type="Pfam" id="PF13577">
    <property type="entry name" value="SnoaL_4"/>
    <property type="match status" value="1"/>
</dbReference>
<dbReference type="InterPro" id="IPR001433">
    <property type="entry name" value="OxRdtase_FAD/NAD-bd"/>
</dbReference>
<evidence type="ECO:0000256" key="4">
    <source>
        <dbReference type="ARBA" id="ARBA00022643"/>
    </source>
</evidence>
<comment type="caution">
    <text evidence="11">The sequence shown here is derived from an EMBL/GenBank/DDBJ whole genome shotgun (WGS) entry which is preliminary data.</text>
</comment>
<dbReference type="Gene3D" id="3.40.50.80">
    <property type="entry name" value="Nucleotide-binding domain of ferredoxin-NADP reductase (FNR) module"/>
    <property type="match status" value="1"/>
</dbReference>
<sequence length="756" mass="84301">MASNNGTPSLESLLQRFQLLEDKDALATLLNRYCNTADDHKWDEFADCFIPNGVLGFESWGDIVGVEKIAAAARSAEDRFQGLQHSISNLQFTVDGDTAEGDVIPGFLQRWIQASLMSTMPLEDIIVSSFSNVYLDRPSQKRTRWKDIASVIWLCIFQLQSSACPPSPADTPPANPAVASQSGNAQEFAEKLAREAHNRLSLRSTVAEIDEYTYQNLHKLPENAIVFFVASYGDGEPTDNAEQFYNFLSNEDDDGPFDRLRDHGLQNLSYAAFGLGNSSYAHFNAVIPDDGKGTNAEDFIEWKDKMWPQVIEAFGLVEQEAGEREPAFEVVEIPNHHGPIFQGDYTDKNLAQQAQALTNHYFSPISESRLLSDAGGRSYIHVELDLKDTKLDYQTGDHLSVSPINSDVEVERFLKVFGLWHKRHETIRVRSLSDDLNPPFSSPCSYESAARFYTDICGPVSREVVSTFANSVSDAKQKTTLRQLGKDKDAFLALTGGNFYNIASMMEALFPGEIINVPFAIIIEAMPKLQPRYYSISSSSALDTGKVSITVAIESFPMPNTNRHFSGVATNFMLDVASAANELQPSLSVFLRTSTFRLPSDPTIPVLMVGPGTGVAPFRGFVRERVAIHRQGKDFAPMTLLYGCRKRKSTEDFLYEEEWKAYSAELGAKFKMYTAFSREQKNKVYVQDLILQQSKDIASLIQNGGHVYVCGDVGMGRGVTETLCKILVSETNVPLADAQRVLSDMRHSHRYQEDVW</sequence>
<dbReference type="Pfam" id="PF00667">
    <property type="entry name" value="FAD_binding_1"/>
    <property type="match status" value="1"/>
</dbReference>
<dbReference type="PROSITE" id="PS50902">
    <property type="entry name" value="FLAVODOXIN_LIKE"/>
    <property type="match status" value="1"/>
</dbReference>
<keyword evidence="3" id="KW-0285">Flavoprotein</keyword>
<keyword evidence="5" id="KW-0274">FAD</keyword>
<dbReference type="InterPro" id="IPR003097">
    <property type="entry name" value="CysJ-like_FAD-binding"/>
</dbReference>
<evidence type="ECO:0000256" key="2">
    <source>
        <dbReference type="ARBA" id="ARBA00001974"/>
    </source>
</evidence>
<gene>
    <name evidence="11" type="ORF">FSUBG_12619</name>
</gene>
<dbReference type="InterPro" id="IPR023173">
    <property type="entry name" value="NADPH_Cyt_P450_Rdtase_alpha"/>
</dbReference>
<dbReference type="InterPro" id="IPR032710">
    <property type="entry name" value="NTF2-like_dom_sf"/>
</dbReference>
<dbReference type="SUPFAM" id="SSF52218">
    <property type="entry name" value="Flavoproteins"/>
    <property type="match status" value="1"/>
</dbReference>
<dbReference type="EMBL" id="JAAOAV010000279">
    <property type="protein sequence ID" value="KAF5584956.1"/>
    <property type="molecule type" value="Genomic_DNA"/>
</dbReference>
<dbReference type="SUPFAM" id="SSF52343">
    <property type="entry name" value="Ferredoxin reductase-like, C-terminal NADP-linked domain"/>
    <property type="match status" value="1"/>
</dbReference>
<dbReference type="InterPro" id="IPR008254">
    <property type="entry name" value="Flavodoxin/NO_synth"/>
</dbReference>
<dbReference type="Proteomes" id="UP000547976">
    <property type="component" value="Unassembled WGS sequence"/>
</dbReference>
<comment type="cofactor">
    <cofactor evidence="2">
        <name>FAD</name>
        <dbReference type="ChEBI" id="CHEBI:57692"/>
    </cofactor>
</comment>
<dbReference type="SUPFAM" id="SSF54427">
    <property type="entry name" value="NTF2-like"/>
    <property type="match status" value="1"/>
</dbReference>
<dbReference type="GO" id="GO:0005829">
    <property type="term" value="C:cytosol"/>
    <property type="evidence" value="ECO:0007669"/>
    <property type="project" value="TreeGrafter"/>
</dbReference>
<dbReference type="Gene3D" id="3.10.450.50">
    <property type="match status" value="1"/>
</dbReference>
<dbReference type="PANTHER" id="PTHR19384:SF17">
    <property type="entry name" value="NADPH--CYTOCHROME P450 REDUCTASE"/>
    <property type="match status" value="1"/>
</dbReference>
<dbReference type="OrthoDB" id="1856718at2759"/>
<keyword evidence="7" id="KW-0560">Oxidoreductase</keyword>
<feature type="domain" description="FAD-binding FR-type" evidence="10">
    <location>
        <begin position="358"/>
        <end position="599"/>
    </location>
</feature>
<dbReference type="InterPro" id="IPR017927">
    <property type="entry name" value="FAD-bd_FR_type"/>
</dbReference>
<evidence type="ECO:0000256" key="8">
    <source>
        <dbReference type="ARBA" id="ARBA00023797"/>
    </source>
</evidence>
<dbReference type="RefSeq" id="XP_036531927.1">
    <property type="nucleotide sequence ID" value="XM_036677424.1"/>
</dbReference>
<evidence type="ECO:0000256" key="5">
    <source>
        <dbReference type="ARBA" id="ARBA00022827"/>
    </source>
</evidence>
<dbReference type="AlphaFoldDB" id="A0A8H5L6G7"/>
<keyword evidence="4" id="KW-0288">FMN</keyword>
<dbReference type="FunFam" id="3.40.50.80:FF:000001">
    <property type="entry name" value="NADPH--cytochrome P450 reductase 1"/>
    <property type="match status" value="1"/>
</dbReference>
<dbReference type="InterPro" id="IPR029039">
    <property type="entry name" value="Flavoprotein-like_sf"/>
</dbReference>
<protein>
    <recommendedName>
        <fullName evidence="8">NADPH--hemoprotein reductase</fullName>
        <ecNumber evidence="8">1.6.2.4</ecNumber>
    </recommendedName>
</protein>
<evidence type="ECO:0000256" key="3">
    <source>
        <dbReference type="ARBA" id="ARBA00022630"/>
    </source>
</evidence>
<dbReference type="GO" id="GO:0010181">
    <property type="term" value="F:FMN binding"/>
    <property type="evidence" value="ECO:0007669"/>
    <property type="project" value="InterPro"/>
</dbReference>
<name>A0A8H5L6G7_GIBSU</name>
<evidence type="ECO:0000259" key="9">
    <source>
        <dbReference type="PROSITE" id="PS50902"/>
    </source>
</evidence>
<dbReference type="PRINTS" id="PR00371">
    <property type="entry name" value="FPNCR"/>
</dbReference>
<dbReference type="Gene3D" id="1.20.990.10">
    <property type="entry name" value="NADPH-cytochrome p450 Reductase, Chain A, domain 3"/>
    <property type="match status" value="1"/>
</dbReference>
<evidence type="ECO:0000313" key="11">
    <source>
        <dbReference type="EMBL" id="KAF5584956.1"/>
    </source>
</evidence>
<evidence type="ECO:0000259" key="10">
    <source>
        <dbReference type="PROSITE" id="PS51384"/>
    </source>
</evidence>
<evidence type="ECO:0000256" key="6">
    <source>
        <dbReference type="ARBA" id="ARBA00022857"/>
    </source>
</evidence>
<dbReference type="GO" id="GO:0050660">
    <property type="term" value="F:flavin adenine dinucleotide binding"/>
    <property type="evidence" value="ECO:0007669"/>
    <property type="project" value="TreeGrafter"/>
</dbReference>
<dbReference type="PRINTS" id="PR00369">
    <property type="entry name" value="FLAVODOXIN"/>
</dbReference>
<dbReference type="InterPro" id="IPR037401">
    <property type="entry name" value="SnoaL-like"/>
</dbReference>
<dbReference type="Gene3D" id="2.40.30.10">
    <property type="entry name" value="Translation factors"/>
    <property type="match status" value="1"/>
</dbReference>
<dbReference type="SUPFAM" id="SSF63380">
    <property type="entry name" value="Riboflavin synthase domain-like"/>
    <property type="match status" value="1"/>
</dbReference>
<dbReference type="PROSITE" id="PS51384">
    <property type="entry name" value="FAD_FR"/>
    <property type="match status" value="1"/>
</dbReference>
<dbReference type="Pfam" id="PF00175">
    <property type="entry name" value="NAD_binding_1"/>
    <property type="match status" value="1"/>
</dbReference>
<dbReference type="InterPro" id="IPR001709">
    <property type="entry name" value="Flavoprot_Pyr_Nucl_cyt_Rdtase"/>
</dbReference>
<organism evidence="11 12">
    <name type="scientific">Gibberella subglutinans</name>
    <name type="common">Fusarium subglutinans</name>
    <dbReference type="NCBI Taxonomy" id="42677"/>
    <lineage>
        <taxon>Eukaryota</taxon>
        <taxon>Fungi</taxon>
        <taxon>Dikarya</taxon>
        <taxon>Ascomycota</taxon>
        <taxon>Pezizomycotina</taxon>
        <taxon>Sordariomycetes</taxon>
        <taxon>Hypocreomycetidae</taxon>
        <taxon>Hypocreales</taxon>
        <taxon>Nectriaceae</taxon>
        <taxon>Fusarium</taxon>
        <taxon>Fusarium fujikuroi species complex</taxon>
    </lineage>
</organism>
<keyword evidence="6" id="KW-0521">NADP</keyword>
<dbReference type="PANTHER" id="PTHR19384">
    <property type="entry name" value="NITRIC OXIDE SYNTHASE-RELATED"/>
    <property type="match status" value="1"/>
</dbReference>
<evidence type="ECO:0000256" key="1">
    <source>
        <dbReference type="ARBA" id="ARBA00001917"/>
    </source>
</evidence>
<dbReference type="EC" id="1.6.2.4" evidence="8"/>
<dbReference type="Pfam" id="PF00258">
    <property type="entry name" value="Flavodoxin_1"/>
    <property type="match status" value="1"/>
</dbReference>
<dbReference type="InterPro" id="IPR039261">
    <property type="entry name" value="FNR_nucleotide-bd"/>
</dbReference>
<dbReference type="InterPro" id="IPR017938">
    <property type="entry name" value="Riboflavin_synthase-like_b-brl"/>
</dbReference>
<keyword evidence="12" id="KW-1185">Reference proteome</keyword>